<comment type="caution">
    <text evidence="1">The sequence shown here is derived from an EMBL/GenBank/DDBJ whole genome shotgun (WGS) entry which is preliminary data.</text>
</comment>
<dbReference type="Proteomes" id="UP000663880">
    <property type="component" value="Unassembled WGS sequence"/>
</dbReference>
<keyword evidence="2" id="KW-1185">Reference proteome</keyword>
<name>A0A821RJ91_9NEOP</name>
<dbReference type="AlphaFoldDB" id="A0A821RJ91"/>
<organism evidence="1 2">
    <name type="scientific">Pieris macdunnoughi</name>
    <dbReference type="NCBI Taxonomy" id="345717"/>
    <lineage>
        <taxon>Eukaryota</taxon>
        <taxon>Metazoa</taxon>
        <taxon>Ecdysozoa</taxon>
        <taxon>Arthropoda</taxon>
        <taxon>Hexapoda</taxon>
        <taxon>Insecta</taxon>
        <taxon>Pterygota</taxon>
        <taxon>Neoptera</taxon>
        <taxon>Endopterygota</taxon>
        <taxon>Lepidoptera</taxon>
        <taxon>Glossata</taxon>
        <taxon>Ditrysia</taxon>
        <taxon>Papilionoidea</taxon>
        <taxon>Pieridae</taxon>
        <taxon>Pierinae</taxon>
        <taxon>Pieris</taxon>
    </lineage>
</organism>
<accession>A0A821RJ91</accession>
<gene>
    <name evidence="1" type="ORF">PMACD_LOCUS6022</name>
</gene>
<proteinExistence type="predicted"/>
<evidence type="ECO:0000313" key="1">
    <source>
        <dbReference type="EMBL" id="CAF4839311.1"/>
    </source>
</evidence>
<dbReference type="EMBL" id="CAJOBZ010000012">
    <property type="protein sequence ID" value="CAF4839311.1"/>
    <property type="molecule type" value="Genomic_DNA"/>
</dbReference>
<reference evidence="1" key="1">
    <citation type="submission" date="2021-02" db="EMBL/GenBank/DDBJ databases">
        <authorList>
            <person name="Steward A R."/>
        </authorList>
    </citation>
    <scope>NUCLEOTIDE SEQUENCE</scope>
</reference>
<protein>
    <submittedName>
        <fullName evidence="1">Uncharacterized protein</fullName>
    </submittedName>
</protein>
<dbReference type="OrthoDB" id="7426250at2759"/>
<evidence type="ECO:0000313" key="2">
    <source>
        <dbReference type="Proteomes" id="UP000663880"/>
    </source>
</evidence>
<sequence>MSICKKECVNIDEVYQLDLNMQNKKKELLRMLDEYELEQCIVCYRLRCSCHSKYQPIQHIRPTIEDHQAWVMASTRKEEAAKEKKVLQVKQNLVNSNSCSEAAIDAFFKAFKMSSNTSVTYLSIKLAEAYSQIKKKQEYRYF</sequence>